<dbReference type="STRING" id="481446.NIT7645_00023"/>
<keyword evidence="1" id="KW-1133">Transmembrane helix</keyword>
<keyword evidence="3" id="KW-1185">Reference proteome</keyword>
<keyword evidence="1" id="KW-0812">Transmembrane</keyword>
<dbReference type="GeneID" id="78397505"/>
<organism evidence="2 3">
    <name type="scientific">Phaeobacter italicus</name>
    <dbReference type="NCBI Taxonomy" id="481446"/>
    <lineage>
        <taxon>Bacteria</taxon>
        <taxon>Pseudomonadati</taxon>
        <taxon>Pseudomonadota</taxon>
        <taxon>Alphaproteobacteria</taxon>
        <taxon>Rhodobacterales</taxon>
        <taxon>Roseobacteraceae</taxon>
        <taxon>Phaeobacter</taxon>
    </lineage>
</organism>
<dbReference type="Proteomes" id="UP000043764">
    <property type="component" value="Unassembled WGS sequence"/>
</dbReference>
<accession>A0A0H5D1N6</accession>
<keyword evidence="1" id="KW-0472">Membrane</keyword>
<sequence length="63" mass="6738">MAWLAMIFSSGVTMMVVAVAHAVYGLSIWGLLLLYCGLGAFLGTICTCVVMAVCNPSRSPRRK</sequence>
<evidence type="ECO:0000313" key="3">
    <source>
        <dbReference type="Proteomes" id="UP000043764"/>
    </source>
</evidence>
<name>A0A0H5D1N6_9RHOB</name>
<proteinExistence type="predicted"/>
<protein>
    <submittedName>
        <fullName evidence="2">Uncharacterized protein</fullName>
    </submittedName>
</protein>
<feature type="transmembrane region" description="Helical" evidence="1">
    <location>
        <begin position="32"/>
        <end position="54"/>
    </location>
</feature>
<dbReference type="AlphaFoldDB" id="A0A0H5D1N6"/>
<evidence type="ECO:0000256" key="1">
    <source>
        <dbReference type="SAM" id="Phobius"/>
    </source>
</evidence>
<dbReference type="EMBL" id="CVRL01000013">
    <property type="protein sequence ID" value="CRL10648.1"/>
    <property type="molecule type" value="Genomic_DNA"/>
</dbReference>
<gene>
    <name evidence="2" type="ORF">NIT7321_01494</name>
</gene>
<dbReference type="RefSeq" id="WP_046210834.1">
    <property type="nucleotide sequence ID" value="NZ_CVRL01000013.1"/>
</dbReference>
<reference evidence="3" key="1">
    <citation type="submission" date="2015-05" db="EMBL/GenBank/DDBJ databases">
        <authorList>
            <person name="Rodrigo-Torres Lidia"/>
            <person name="Arahal R.David."/>
        </authorList>
    </citation>
    <scope>NUCLEOTIDE SEQUENCE [LARGE SCALE GENOMIC DNA]</scope>
    <source>
        <strain evidence="3">CECT 7321</strain>
    </source>
</reference>
<evidence type="ECO:0000313" key="2">
    <source>
        <dbReference type="EMBL" id="CRL10648.1"/>
    </source>
</evidence>